<dbReference type="PANTHER" id="PTHR39327">
    <property type="match status" value="1"/>
</dbReference>
<dbReference type="Pfam" id="PF06035">
    <property type="entry name" value="Peptidase_C93"/>
    <property type="match status" value="1"/>
</dbReference>
<name>A0ABV3QZ00_9HYPH</name>
<keyword evidence="1" id="KW-0732">Signal</keyword>
<proteinExistence type="predicted"/>
<dbReference type="RefSeq" id="WP_367723399.1">
    <property type="nucleotide sequence ID" value="NZ_JBFOCI010000002.1"/>
</dbReference>
<protein>
    <submittedName>
        <fullName evidence="2">Transglutaminase-like cysteine peptidase</fullName>
    </submittedName>
</protein>
<sequence>MATSRGTRQARKRLIAAAGSALVAALLATPASASQPMQTGGLTSQPIGHYEFCKANPVECNIRLRDPGPEHMSGALWKEIVAVNVGVNAAVRPMNDIDIYGKDEVWAYPGEVGDCEDYVLEKRRDLMRQGLSLSNLLITVVRKPDGEGHVVLTVRTDKGDFVLDNLTDSVRLWDQTGYRFLKRQATNHTGRWVTIREAQPAAPLVGSVR</sequence>
<feature type="signal peptide" evidence="1">
    <location>
        <begin position="1"/>
        <end position="33"/>
    </location>
</feature>
<feature type="chain" id="PRO_5046947671" evidence="1">
    <location>
        <begin position="34"/>
        <end position="209"/>
    </location>
</feature>
<evidence type="ECO:0000313" key="2">
    <source>
        <dbReference type="EMBL" id="MEW9806327.1"/>
    </source>
</evidence>
<dbReference type="Gene3D" id="3.10.620.30">
    <property type="match status" value="1"/>
</dbReference>
<dbReference type="EMBL" id="JBFOCI010000002">
    <property type="protein sequence ID" value="MEW9806327.1"/>
    <property type="molecule type" value="Genomic_DNA"/>
</dbReference>
<dbReference type="Proteomes" id="UP001556196">
    <property type="component" value="Unassembled WGS sequence"/>
</dbReference>
<evidence type="ECO:0000313" key="3">
    <source>
        <dbReference type="Proteomes" id="UP001556196"/>
    </source>
</evidence>
<organism evidence="2 3">
    <name type="scientific">Mesorhizobium marinum</name>
    <dbReference type="NCBI Taxonomy" id="3228790"/>
    <lineage>
        <taxon>Bacteria</taxon>
        <taxon>Pseudomonadati</taxon>
        <taxon>Pseudomonadota</taxon>
        <taxon>Alphaproteobacteria</taxon>
        <taxon>Hyphomicrobiales</taxon>
        <taxon>Phyllobacteriaceae</taxon>
        <taxon>Mesorhizobium</taxon>
    </lineage>
</organism>
<dbReference type="InterPro" id="IPR010319">
    <property type="entry name" value="Transglutaminase-like_Cys_pept"/>
</dbReference>
<comment type="caution">
    <text evidence="2">The sequence shown here is derived from an EMBL/GenBank/DDBJ whole genome shotgun (WGS) entry which is preliminary data.</text>
</comment>
<evidence type="ECO:0000256" key="1">
    <source>
        <dbReference type="SAM" id="SignalP"/>
    </source>
</evidence>
<reference evidence="2 3" key="1">
    <citation type="submission" date="2024-06" db="EMBL/GenBank/DDBJ databases">
        <authorList>
            <person name="Tuo L."/>
        </authorList>
    </citation>
    <scope>NUCLEOTIDE SEQUENCE [LARGE SCALE GENOMIC DNA]</scope>
    <source>
        <strain evidence="2 3">ZMM04-5</strain>
    </source>
</reference>
<dbReference type="PANTHER" id="PTHR39327:SF1">
    <property type="entry name" value="BLR5470 PROTEIN"/>
    <property type="match status" value="1"/>
</dbReference>
<gene>
    <name evidence="2" type="ORF">ABUE31_10055</name>
</gene>
<keyword evidence="3" id="KW-1185">Reference proteome</keyword>
<accession>A0ABV3QZ00</accession>